<accession>A0ABU2REP0</accession>
<dbReference type="EMBL" id="JAVREX010000002">
    <property type="protein sequence ID" value="MDT0427331.1"/>
    <property type="molecule type" value="Genomic_DNA"/>
</dbReference>
<gene>
    <name evidence="7" type="ORF">RM649_06705</name>
</gene>
<evidence type="ECO:0000256" key="5">
    <source>
        <dbReference type="ARBA" id="ARBA00033748"/>
    </source>
</evidence>
<dbReference type="Pfam" id="PF00296">
    <property type="entry name" value="Bac_luciferase"/>
    <property type="match status" value="1"/>
</dbReference>
<name>A0ABU2REP0_9ACTN</name>
<evidence type="ECO:0000313" key="8">
    <source>
        <dbReference type="Proteomes" id="UP001183777"/>
    </source>
</evidence>
<dbReference type="InterPro" id="IPR036661">
    <property type="entry name" value="Luciferase-like_sf"/>
</dbReference>
<evidence type="ECO:0000313" key="7">
    <source>
        <dbReference type="EMBL" id="MDT0427331.1"/>
    </source>
</evidence>
<dbReference type="SUPFAM" id="SSF51679">
    <property type="entry name" value="Bacterial luciferase-like"/>
    <property type="match status" value="1"/>
</dbReference>
<evidence type="ECO:0000256" key="4">
    <source>
        <dbReference type="ARBA" id="ARBA00023033"/>
    </source>
</evidence>
<comment type="caution">
    <text evidence="7">The sequence shown here is derived from an EMBL/GenBank/DDBJ whole genome shotgun (WGS) entry which is preliminary data.</text>
</comment>
<dbReference type="InterPro" id="IPR051260">
    <property type="entry name" value="Diverse_substr_monoxygenases"/>
</dbReference>
<evidence type="ECO:0000256" key="3">
    <source>
        <dbReference type="ARBA" id="ARBA00023002"/>
    </source>
</evidence>
<keyword evidence="2" id="KW-0288">FMN</keyword>
<protein>
    <submittedName>
        <fullName evidence="7">LLM class flavin-dependent oxidoreductase</fullName>
    </submittedName>
</protein>
<dbReference type="InterPro" id="IPR016215">
    <property type="entry name" value="NTA_MOA"/>
</dbReference>
<evidence type="ECO:0000256" key="1">
    <source>
        <dbReference type="ARBA" id="ARBA00022630"/>
    </source>
</evidence>
<dbReference type="RefSeq" id="WP_311655398.1">
    <property type="nucleotide sequence ID" value="NZ_JAVREX010000002.1"/>
</dbReference>
<reference evidence="8" key="1">
    <citation type="submission" date="2023-07" db="EMBL/GenBank/DDBJ databases">
        <title>30 novel species of actinomycetes from the DSMZ collection.</title>
        <authorList>
            <person name="Nouioui I."/>
        </authorList>
    </citation>
    <scope>NUCLEOTIDE SEQUENCE [LARGE SCALE GENOMIC DNA]</scope>
    <source>
        <strain evidence="8">DSM 41770</strain>
    </source>
</reference>
<evidence type="ECO:0000259" key="6">
    <source>
        <dbReference type="Pfam" id="PF00296"/>
    </source>
</evidence>
<proteinExistence type="inferred from homology"/>
<dbReference type="PANTHER" id="PTHR30011:SF16">
    <property type="entry name" value="C2H2 FINGER DOMAIN TRANSCRIPTION FACTOR (EUROFUNG)-RELATED"/>
    <property type="match status" value="1"/>
</dbReference>
<keyword evidence="3" id="KW-0560">Oxidoreductase</keyword>
<dbReference type="PANTHER" id="PTHR30011">
    <property type="entry name" value="ALKANESULFONATE MONOOXYGENASE-RELATED"/>
    <property type="match status" value="1"/>
</dbReference>
<dbReference type="Gene3D" id="3.20.20.30">
    <property type="entry name" value="Luciferase-like domain"/>
    <property type="match status" value="1"/>
</dbReference>
<dbReference type="PIRSF" id="PIRSF000337">
    <property type="entry name" value="NTA_MOA"/>
    <property type="match status" value="1"/>
</dbReference>
<evidence type="ECO:0000256" key="2">
    <source>
        <dbReference type="ARBA" id="ARBA00022643"/>
    </source>
</evidence>
<keyword evidence="4" id="KW-0503">Monooxygenase</keyword>
<comment type="similarity">
    <text evidence="5">Belongs to the NtaA/SnaA/DszA monooxygenase family.</text>
</comment>
<keyword evidence="1" id="KW-0285">Flavoprotein</keyword>
<sequence length="348" mass="36355">MTGGTGMLLGYELPGAGLTDPVGFLLAAARQAEAAGVDHVILGDGPAAHPDGPGAPASLIAASLLAVETTRIGLVMSAATAYYEPYNLARMLASVDHISKGRAGWRVVTGPDGPADANHRREGVEPMEGREARAAEFVPVVRGLWDTWEDGAFVHEKDTGRFIDGDRIHVLDHEGPALRVRGPLNVIRPPQGHPVVLADATDLAVAPAADILMTGHPDSAPSAADAGGRPRLGTVMPFVAATEALAHERHARAGGPRSDGARAVLVGDAEQVAERLGDWFDQGAVDGFTLSFSLPDAVGDFTDTVLPRLRAAERFRTAYTATTLRGRLGLSRPAHRVADPVAAATERG</sequence>
<keyword evidence="8" id="KW-1185">Reference proteome</keyword>
<organism evidence="7 8">
    <name type="scientific">Streptomyces salyersiae</name>
    <dbReference type="NCBI Taxonomy" id="3075530"/>
    <lineage>
        <taxon>Bacteria</taxon>
        <taxon>Bacillati</taxon>
        <taxon>Actinomycetota</taxon>
        <taxon>Actinomycetes</taxon>
        <taxon>Kitasatosporales</taxon>
        <taxon>Streptomycetaceae</taxon>
        <taxon>Streptomyces</taxon>
    </lineage>
</organism>
<dbReference type="InterPro" id="IPR011251">
    <property type="entry name" value="Luciferase-like_dom"/>
</dbReference>
<feature type="domain" description="Luciferase-like" evidence="6">
    <location>
        <begin position="15"/>
        <end position="211"/>
    </location>
</feature>
<dbReference type="Proteomes" id="UP001183777">
    <property type="component" value="Unassembled WGS sequence"/>
</dbReference>